<name>A0A1I5RNL3_9BACI</name>
<reference evidence="3 4" key="1">
    <citation type="submission" date="2016-10" db="EMBL/GenBank/DDBJ databases">
        <authorList>
            <person name="de Groot N.N."/>
        </authorList>
    </citation>
    <scope>NUCLEOTIDE SEQUENCE [LARGE SCALE GENOMIC DNA]</scope>
    <source>
        <strain evidence="3 4">DSM 17073</strain>
    </source>
</reference>
<proteinExistence type="predicted"/>
<evidence type="ECO:0000313" key="5">
    <source>
        <dbReference type="Proteomes" id="UP000321547"/>
    </source>
</evidence>
<dbReference type="Proteomes" id="UP000242243">
    <property type="component" value="Unassembled WGS sequence"/>
</dbReference>
<keyword evidence="1" id="KW-1133">Transmembrane helix</keyword>
<evidence type="ECO:0000313" key="2">
    <source>
        <dbReference type="EMBL" id="GEM02406.1"/>
    </source>
</evidence>
<accession>A0A1I5RNL3</accession>
<dbReference type="EMBL" id="BJWI01000036">
    <property type="protein sequence ID" value="GEM02406.1"/>
    <property type="molecule type" value="Genomic_DNA"/>
</dbReference>
<keyword evidence="1" id="KW-0472">Membrane</keyword>
<reference evidence="2 5" key="2">
    <citation type="submission" date="2019-07" db="EMBL/GenBank/DDBJ databases">
        <title>Whole genome shotgun sequence of Halolactibacillus halophilus NBRC 100868.</title>
        <authorList>
            <person name="Hosoyama A."/>
            <person name="Uohara A."/>
            <person name="Ohji S."/>
            <person name="Ichikawa N."/>
        </authorList>
    </citation>
    <scope>NUCLEOTIDE SEQUENCE [LARGE SCALE GENOMIC DNA]</scope>
    <source>
        <strain evidence="2 5">NBRC 100868</strain>
    </source>
</reference>
<dbReference type="Proteomes" id="UP000321547">
    <property type="component" value="Unassembled WGS sequence"/>
</dbReference>
<protein>
    <submittedName>
        <fullName evidence="3">Uncharacterized protein</fullName>
    </submittedName>
</protein>
<organism evidence="3 4">
    <name type="scientific">Halolactibacillus halophilus</name>
    <dbReference type="NCBI Taxonomy" id="306540"/>
    <lineage>
        <taxon>Bacteria</taxon>
        <taxon>Bacillati</taxon>
        <taxon>Bacillota</taxon>
        <taxon>Bacilli</taxon>
        <taxon>Bacillales</taxon>
        <taxon>Bacillaceae</taxon>
        <taxon>Halolactibacillus</taxon>
    </lineage>
</organism>
<sequence>MRHTQPPKDSDRDKDTFDRAFFGNPFVMFFIILIIIVGSLLYNWLF</sequence>
<evidence type="ECO:0000256" key="1">
    <source>
        <dbReference type="SAM" id="Phobius"/>
    </source>
</evidence>
<evidence type="ECO:0000313" key="4">
    <source>
        <dbReference type="Proteomes" id="UP000242243"/>
    </source>
</evidence>
<dbReference type="RefSeq" id="WP_159430170.1">
    <property type="nucleotide sequence ID" value="NZ_BJWI01000036.1"/>
</dbReference>
<keyword evidence="1" id="KW-0812">Transmembrane</keyword>
<dbReference type="AlphaFoldDB" id="A0A1I5RNL3"/>
<feature type="transmembrane region" description="Helical" evidence="1">
    <location>
        <begin position="21"/>
        <end position="45"/>
    </location>
</feature>
<evidence type="ECO:0000313" key="3">
    <source>
        <dbReference type="EMBL" id="SFP60073.1"/>
    </source>
</evidence>
<keyword evidence="5" id="KW-1185">Reference proteome</keyword>
<gene>
    <name evidence="2" type="ORF">HHA03_19380</name>
    <name evidence="3" type="ORF">SAMN05421839_13223</name>
</gene>
<dbReference type="EMBL" id="FOXC01000032">
    <property type="protein sequence ID" value="SFP60073.1"/>
    <property type="molecule type" value="Genomic_DNA"/>
</dbReference>